<dbReference type="AlphaFoldDB" id="A0A0F6SDV1"/>
<feature type="region of interest" description="Disordered" evidence="1">
    <location>
        <begin position="209"/>
        <end position="277"/>
    </location>
</feature>
<keyword evidence="2" id="KW-0282">Flagellum</keyword>
<proteinExistence type="predicted"/>
<reference evidence="2 3" key="1">
    <citation type="submission" date="2015-03" db="EMBL/GenBank/DDBJ databases">
        <title>Genome assembly of Sandaracinus amylolyticus DSM 53668.</title>
        <authorList>
            <person name="Sharma G."/>
            <person name="Subramanian S."/>
        </authorList>
    </citation>
    <scope>NUCLEOTIDE SEQUENCE [LARGE SCALE GENOMIC DNA]</scope>
    <source>
        <strain evidence="2 3">DSM 53668</strain>
    </source>
</reference>
<keyword evidence="2" id="KW-0966">Cell projection</keyword>
<dbReference type="EMBL" id="CP011125">
    <property type="protein sequence ID" value="AKF04084.1"/>
    <property type="molecule type" value="Genomic_DNA"/>
</dbReference>
<feature type="compositionally biased region" description="Gly residues" evidence="1">
    <location>
        <begin position="239"/>
        <end position="263"/>
    </location>
</feature>
<feature type="compositionally biased region" description="Gly residues" evidence="1">
    <location>
        <begin position="70"/>
        <end position="86"/>
    </location>
</feature>
<sequence>MAGVCLVAAACGGEGSETSRADLEEETIGGEAVATGETRRSLEDEYSAAQSDAYGVDPAVTRDMSTSGTGASGSIGAEGMGAGAGVSGSIDEGGLQAGATGGSGMTGDMGATGSVGPEGATGSMQGPGMAQAGATGTMQEPEPGMEEPGMAEPMAQQANVCPADIEGLNVRVSTIPRGGALVFTTRSEENVTELRDRLNRFADMHRRHHEQMQPGATGAVGAGAGTTTQPGASAQADIGAGGTGGSVSGSAGTTGAGVTGSAGTGAHEGHSGMTAQAGATEEQFADPSALIHQASEVRVVEIPRGARLEVRFDDTTQVRELRTELREDATMLREGRCPLALQIEST</sequence>
<evidence type="ECO:0000313" key="2">
    <source>
        <dbReference type="EMBL" id="AKF04084.1"/>
    </source>
</evidence>
<feature type="compositionally biased region" description="Low complexity" evidence="1">
    <location>
        <begin position="138"/>
        <end position="150"/>
    </location>
</feature>
<feature type="compositionally biased region" description="Low complexity" evidence="1">
    <location>
        <begin position="225"/>
        <end position="236"/>
    </location>
</feature>
<name>A0A0F6SDV1_9BACT</name>
<feature type="compositionally biased region" description="Gly residues" evidence="1">
    <location>
        <begin position="95"/>
        <end position="107"/>
    </location>
</feature>
<evidence type="ECO:0000256" key="1">
    <source>
        <dbReference type="SAM" id="MobiDB-lite"/>
    </source>
</evidence>
<accession>A0A0F6SDV1</accession>
<dbReference type="Proteomes" id="UP000034883">
    <property type="component" value="Chromosome"/>
</dbReference>
<keyword evidence="3" id="KW-1185">Reference proteome</keyword>
<keyword evidence="2" id="KW-0969">Cilium</keyword>
<dbReference type="STRING" id="927083.DB32_001233"/>
<protein>
    <submittedName>
        <fullName evidence="2">Flagellar hook-length control protein FliK</fullName>
    </submittedName>
</protein>
<dbReference type="KEGG" id="samy:DB32_001233"/>
<feature type="region of interest" description="Disordered" evidence="1">
    <location>
        <begin position="27"/>
        <end position="150"/>
    </location>
</feature>
<organism evidence="2 3">
    <name type="scientific">Sandaracinus amylolyticus</name>
    <dbReference type="NCBI Taxonomy" id="927083"/>
    <lineage>
        <taxon>Bacteria</taxon>
        <taxon>Pseudomonadati</taxon>
        <taxon>Myxococcota</taxon>
        <taxon>Polyangia</taxon>
        <taxon>Polyangiales</taxon>
        <taxon>Sandaracinaceae</taxon>
        <taxon>Sandaracinus</taxon>
    </lineage>
</organism>
<gene>
    <name evidence="2" type="ORF">DB32_001233</name>
</gene>
<evidence type="ECO:0000313" key="3">
    <source>
        <dbReference type="Proteomes" id="UP000034883"/>
    </source>
</evidence>